<dbReference type="Pfam" id="PF00168">
    <property type="entry name" value="C2"/>
    <property type="match status" value="2"/>
</dbReference>
<protein>
    <recommendedName>
        <fullName evidence="4">C2 domain-containing protein</fullName>
    </recommendedName>
</protein>
<name>A0AA88GDD7_NAELO</name>
<feature type="compositionally biased region" description="Polar residues" evidence="3">
    <location>
        <begin position="105"/>
        <end position="128"/>
    </location>
</feature>
<feature type="region of interest" description="Disordered" evidence="3">
    <location>
        <begin position="79"/>
        <end position="128"/>
    </location>
</feature>
<evidence type="ECO:0000256" key="3">
    <source>
        <dbReference type="SAM" id="MobiDB-lite"/>
    </source>
</evidence>
<dbReference type="PANTHER" id="PTHR45911:SF4">
    <property type="entry name" value="MULTIPLE C2 AND TRANSMEMBRANE DOMAIN-CONTAINING PROTEIN"/>
    <property type="match status" value="1"/>
</dbReference>
<comment type="caution">
    <text evidence="5">The sequence shown here is derived from an EMBL/GenBank/DDBJ whole genome shotgun (WGS) entry which is preliminary data.</text>
</comment>
<dbReference type="GO" id="GO:0005509">
    <property type="term" value="F:calcium ion binding"/>
    <property type="evidence" value="ECO:0007669"/>
    <property type="project" value="TreeGrafter"/>
</dbReference>
<sequence>MTTQHIGVDLSSSELSRTNSVATRSSSILQNTITTSSAPLLTDDIIEIKIIKANSLPVADLNGFSDPYCEVYVDDVSLSHQQQQQQHNDTEQPQQQLNASEKLRSSSFHSSVVGNHNHGSTLDESTNDSVHPGCLFKTNVIKKNLDPSWNETFTLNPLKDYTNQIKIKFVVMDWDRFSKDFLGSASLVITNKYVANTEHVVDLKLENSENKGTLTVSFKINRSRENIKVARLRDGMVNQAQQFKGFNLSCLSSSNDKNRIVSVSIPILQYQIIQHDGPLLQIETAFSALSNAANASQNKLQTVPDSFIIQLHDIHGNYEHEKNTFIENEIGKLQKASSKFQVIEKNVDVTTSFGKIFGGVNLGESEIQAVHTFMYQINDDMVHVTSVQFHVHFLITVIYSSRQYDMSTERELQIQYMLTNMKLL</sequence>
<gene>
    <name evidence="5" type="ORF">C9374_009275</name>
</gene>
<dbReference type="PROSITE" id="PS50004">
    <property type="entry name" value="C2"/>
    <property type="match status" value="1"/>
</dbReference>
<proteinExistence type="predicted"/>
<evidence type="ECO:0000256" key="2">
    <source>
        <dbReference type="ARBA" id="ARBA00022837"/>
    </source>
</evidence>
<dbReference type="EMBL" id="PYSW02000038">
    <property type="protein sequence ID" value="KAG2377364.1"/>
    <property type="molecule type" value="Genomic_DNA"/>
</dbReference>
<reference evidence="5 6" key="1">
    <citation type="journal article" date="2018" name="BMC Genomics">
        <title>The genome of Naegleria lovaniensis, the basis for a comparative approach to unravel pathogenicity factors of the human pathogenic amoeba N. fowleri.</title>
        <authorList>
            <person name="Liechti N."/>
            <person name="Schurch N."/>
            <person name="Bruggmann R."/>
            <person name="Wittwer M."/>
        </authorList>
    </citation>
    <scope>NUCLEOTIDE SEQUENCE [LARGE SCALE GENOMIC DNA]</scope>
    <source>
        <strain evidence="5 6">ATCC 30569</strain>
    </source>
</reference>
<dbReference type="RefSeq" id="XP_044544626.1">
    <property type="nucleotide sequence ID" value="XM_044699444.1"/>
</dbReference>
<feature type="domain" description="C2" evidence="4">
    <location>
        <begin position="25"/>
        <end position="203"/>
    </location>
</feature>
<feature type="compositionally biased region" description="Low complexity" evidence="3">
    <location>
        <begin position="81"/>
        <end position="96"/>
    </location>
</feature>
<accession>A0AA88GDD7</accession>
<dbReference type="InterPro" id="IPR035892">
    <property type="entry name" value="C2_domain_sf"/>
</dbReference>
<keyword evidence="6" id="KW-1185">Reference proteome</keyword>
<dbReference type="AlphaFoldDB" id="A0AA88GDD7"/>
<dbReference type="Proteomes" id="UP000816034">
    <property type="component" value="Unassembled WGS sequence"/>
</dbReference>
<dbReference type="PANTHER" id="PTHR45911">
    <property type="entry name" value="C2 DOMAIN-CONTAINING PROTEIN"/>
    <property type="match status" value="1"/>
</dbReference>
<evidence type="ECO:0000313" key="5">
    <source>
        <dbReference type="EMBL" id="KAG2377364.1"/>
    </source>
</evidence>
<dbReference type="Gene3D" id="2.60.40.150">
    <property type="entry name" value="C2 domain"/>
    <property type="match status" value="1"/>
</dbReference>
<evidence type="ECO:0000256" key="1">
    <source>
        <dbReference type="ARBA" id="ARBA00022723"/>
    </source>
</evidence>
<organism evidence="5 6">
    <name type="scientific">Naegleria lovaniensis</name>
    <name type="common">Amoeba</name>
    <dbReference type="NCBI Taxonomy" id="51637"/>
    <lineage>
        <taxon>Eukaryota</taxon>
        <taxon>Discoba</taxon>
        <taxon>Heterolobosea</taxon>
        <taxon>Tetramitia</taxon>
        <taxon>Eutetramitia</taxon>
        <taxon>Vahlkampfiidae</taxon>
        <taxon>Naegleria</taxon>
    </lineage>
</organism>
<evidence type="ECO:0000259" key="4">
    <source>
        <dbReference type="PROSITE" id="PS50004"/>
    </source>
</evidence>
<dbReference type="SUPFAM" id="SSF49562">
    <property type="entry name" value="C2 domain (Calcium/lipid-binding domain, CaLB)"/>
    <property type="match status" value="1"/>
</dbReference>
<evidence type="ECO:0000313" key="6">
    <source>
        <dbReference type="Proteomes" id="UP000816034"/>
    </source>
</evidence>
<dbReference type="GO" id="GO:0016020">
    <property type="term" value="C:membrane"/>
    <property type="evidence" value="ECO:0007669"/>
    <property type="project" value="TreeGrafter"/>
</dbReference>
<dbReference type="SMART" id="SM00239">
    <property type="entry name" value="C2"/>
    <property type="match status" value="1"/>
</dbReference>
<keyword evidence="2" id="KW-0106">Calcium</keyword>
<keyword evidence="1" id="KW-0479">Metal-binding</keyword>
<dbReference type="InterPro" id="IPR000008">
    <property type="entry name" value="C2_dom"/>
</dbReference>
<dbReference type="GeneID" id="68101729"/>